<comment type="caution">
    <text evidence="2">The sequence shown here is derived from an EMBL/GenBank/DDBJ whole genome shotgun (WGS) entry which is preliminary data.</text>
</comment>
<gene>
    <name evidence="2" type="ORF">A0J61_04706</name>
</gene>
<organism evidence="2 3">
    <name type="scientific">Choanephora cucurbitarum</name>
    <dbReference type="NCBI Taxonomy" id="101091"/>
    <lineage>
        <taxon>Eukaryota</taxon>
        <taxon>Fungi</taxon>
        <taxon>Fungi incertae sedis</taxon>
        <taxon>Mucoromycota</taxon>
        <taxon>Mucoromycotina</taxon>
        <taxon>Mucoromycetes</taxon>
        <taxon>Mucorales</taxon>
        <taxon>Mucorineae</taxon>
        <taxon>Choanephoraceae</taxon>
        <taxon>Choanephoroideae</taxon>
        <taxon>Choanephora</taxon>
    </lineage>
</organism>
<dbReference type="AlphaFoldDB" id="A0A1C7NIU6"/>
<keyword evidence="3" id="KW-1185">Reference proteome</keyword>
<evidence type="ECO:0000259" key="1">
    <source>
        <dbReference type="PROSITE" id="PS51186"/>
    </source>
</evidence>
<dbReference type="EMBL" id="LUGH01000236">
    <property type="protein sequence ID" value="OBZ87244.1"/>
    <property type="molecule type" value="Genomic_DNA"/>
</dbReference>
<evidence type="ECO:0000313" key="2">
    <source>
        <dbReference type="EMBL" id="OBZ87244.1"/>
    </source>
</evidence>
<reference evidence="2 3" key="1">
    <citation type="submission" date="2016-03" db="EMBL/GenBank/DDBJ databases">
        <title>Choanephora cucurbitarum.</title>
        <authorList>
            <person name="Min B."/>
            <person name="Park H."/>
            <person name="Park J.-H."/>
            <person name="Shin H.-D."/>
            <person name="Choi I.-G."/>
        </authorList>
    </citation>
    <scope>NUCLEOTIDE SEQUENCE [LARGE SCALE GENOMIC DNA]</scope>
    <source>
        <strain evidence="2 3">KUS-F28377</strain>
    </source>
</reference>
<sequence>MVQPATIFVRKALPSDIKYVQEATKIVNAAYRSEGGWTTEKDIVGGLRCTEEDMKHFVEESGQPNTLLLAFDEETVVGTLQIQPMKSEEKEAEIGLFSVSPLYQSRGIGGKLIRQALIEMQQLGFTFAVMHVLENRPEILSWYRKLGFSETGERIPFIWPEMLKVDKDLHFLTLKKPI</sequence>
<dbReference type="Pfam" id="PF00583">
    <property type="entry name" value="Acetyltransf_1"/>
    <property type="match status" value="1"/>
</dbReference>
<name>A0A1C7NIU6_9FUNG</name>
<dbReference type="InterPro" id="IPR050276">
    <property type="entry name" value="MshD_Acetyltransferase"/>
</dbReference>
<feature type="domain" description="N-acetyltransferase" evidence="1">
    <location>
        <begin position="7"/>
        <end position="178"/>
    </location>
</feature>
<dbReference type="CDD" id="cd04301">
    <property type="entry name" value="NAT_SF"/>
    <property type="match status" value="1"/>
</dbReference>
<dbReference type="STRING" id="101091.A0A1C7NIU6"/>
<dbReference type="PROSITE" id="PS51186">
    <property type="entry name" value="GNAT"/>
    <property type="match status" value="1"/>
</dbReference>
<dbReference type="OrthoDB" id="5689at2759"/>
<proteinExistence type="predicted"/>
<dbReference type="SUPFAM" id="SSF55729">
    <property type="entry name" value="Acyl-CoA N-acyltransferases (Nat)"/>
    <property type="match status" value="1"/>
</dbReference>
<dbReference type="InterPro" id="IPR016181">
    <property type="entry name" value="Acyl_CoA_acyltransferase"/>
</dbReference>
<evidence type="ECO:0000313" key="3">
    <source>
        <dbReference type="Proteomes" id="UP000093000"/>
    </source>
</evidence>
<dbReference type="PANTHER" id="PTHR43617">
    <property type="entry name" value="L-AMINO ACID N-ACETYLTRANSFERASE"/>
    <property type="match status" value="1"/>
</dbReference>
<dbReference type="GO" id="GO:0016747">
    <property type="term" value="F:acyltransferase activity, transferring groups other than amino-acyl groups"/>
    <property type="evidence" value="ECO:0007669"/>
    <property type="project" value="InterPro"/>
</dbReference>
<dbReference type="InParanoid" id="A0A1C7NIU6"/>
<protein>
    <recommendedName>
        <fullName evidence="1">N-acetyltransferase domain-containing protein</fullName>
    </recommendedName>
</protein>
<dbReference type="Gene3D" id="3.40.630.30">
    <property type="match status" value="1"/>
</dbReference>
<dbReference type="InterPro" id="IPR000182">
    <property type="entry name" value="GNAT_dom"/>
</dbReference>
<accession>A0A1C7NIU6</accession>
<dbReference type="Proteomes" id="UP000093000">
    <property type="component" value="Unassembled WGS sequence"/>
</dbReference>